<dbReference type="GO" id="GO:0007091">
    <property type="term" value="P:metaphase/anaphase transition of mitotic cell cycle"/>
    <property type="evidence" value="ECO:0007669"/>
    <property type="project" value="TreeGrafter"/>
</dbReference>
<evidence type="ECO:0000256" key="1">
    <source>
        <dbReference type="ARBA" id="ARBA00010547"/>
    </source>
</evidence>
<keyword evidence="3" id="KW-0677">Repeat</keyword>
<feature type="domain" description="Anaphase-promoting complex subunit 1 N-terminal" evidence="7">
    <location>
        <begin position="66"/>
        <end position="210"/>
    </location>
</feature>
<dbReference type="GO" id="GO:0070979">
    <property type="term" value="P:protein K11-linked ubiquitination"/>
    <property type="evidence" value="ECO:0007669"/>
    <property type="project" value="TreeGrafter"/>
</dbReference>
<dbReference type="Proteomes" id="UP000663827">
    <property type="component" value="Unassembled WGS sequence"/>
</dbReference>
<dbReference type="PANTHER" id="PTHR12827">
    <property type="entry name" value="MEIOTIC CHECKPOINT REGULATOR TSG24 FAMILY MEMBER"/>
    <property type="match status" value="1"/>
</dbReference>
<dbReference type="Pfam" id="PF18122">
    <property type="entry name" value="APC1_C"/>
    <property type="match status" value="1"/>
</dbReference>
<evidence type="ECO:0000259" key="7">
    <source>
        <dbReference type="Pfam" id="PF12859"/>
    </source>
</evidence>
<keyword evidence="2" id="KW-0132">Cell division</keyword>
<dbReference type="Gene3D" id="1.25.10.10">
    <property type="entry name" value="Leucine-rich Repeat Variant"/>
    <property type="match status" value="2"/>
</dbReference>
<reference evidence="10" key="1">
    <citation type="submission" date="2021-01" db="EMBL/GenBank/DDBJ databases">
        <authorList>
            <person name="Kaushik A."/>
        </authorList>
    </citation>
    <scope>NUCLEOTIDE SEQUENCE</scope>
    <source>
        <strain evidence="10">AG5</strain>
    </source>
</reference>
<feature type="domain" description="Anaphase-promoting complex subunit 1 beta-sandwich" evidence="9">
    <location>
        <begin position="1513"/>
        <end position="1594"/>
    </location>
</feature>
<dbReference type="InterPro" id="IPR048971">
    <property type="entry name" value="Apc1_3rd"/>
</dbReference>
<dbReference type="InterPro" id="IPR024990">
    <property type="entry name" value="Apc1"/>
</dbReference>
<dbReference type="InterPro" id="IPR041221">
    <property type="entry name" value="APC1_C"/>
</dbReference>
<evidence type="ECO:0000256" key="5">
    <source>
        <dbReference type="ARBA" id="ARBA00023306"/>
    </source>
</evidence>
<dbReference type="PANTHER" id="PTHR12827:SF3">
    <property type="entry name" value="ANAPHASE-PROMOTING COMPLEX SUBUNIT 1"/>
    <property type="match status" value="1"/>
</dbReference>
<name>A0A8H3HZL4_9AGAM</name>
<evidence type="ECO:0000256" key="2">
    <source>
        <dbReference type="ARBA" id="ARBA00022618"/>
    </source>
</evidence>
<gene>
    <name evidence="10" type="ORF">RDB_LOCUS171351</name>
</gene>
<comment type="similarity">
    <text evidence="1">Belongs to the APC1 family.</text>
</comment>
<dbReference type="GO" id="GO:0031145">
    <property type="term" value="P:anaphase-promoting complex-dependent catabolic process"/>
    <property type="evidence" value="ECO:0007669"/>
    <property type="project" value="TreeGrafter"/>
</dbReference>
<evidence type="ECO:0000256" key="6">
    <source>
        <dbReference type="SAM" id="MobiDB-lite"/>
    </source>
</evidence>
<evidence type="ECO:0000259" key="8">
    <source>
        <dbReference type="Pfam" id="PF18122"/>
    </source>
</evidence>
<comment type="caution">
    <text evidence="10">The sequence shown here is derived from an EMBL/GenBank/DDBJ whole genome shotgun (WGS) entry which is preliminary data.</text>
</comment>
<dbReference type="Pfam" id="PF12859">
    <property type="entry name" value="ANAPC1"/>
    <property type="match status" value="1"/>
</dbReference>
<evidence type="ECO:0000313" key="10">
    <source>
        <dbReference type="EMBL" id="CAE7223934.1"/>
    </source>
</evidence>
<dbReference type="Pfam" id="PF21282">
    <property type="entry name" value="APC1_3rd"/>
    <property type="match status" value="1"/>
</dbReference>
<evidence type="ECO:0008006" key="12">
    <source>
        <dbReference type="Google" id="ProtNLM"/>
    </source>
</evidence>
<evidence type="ECO:0000256" key="3">
    <source>
        <dbReference type="ARBA" id="ARBA00022737"/>
    </source>
</evidence>
<proteinExistence type="inferred from homology"/>
<evidence type="ECO:0000259" key="9">
    <source>
        <dbReference type="Pfam" id="PF21282"/>
    </source>
</evidence>
<dbReference type="GO" id="GO:0005680">
    <property type="term" value="C:anaphase-promoting complex"/>
    <property type="evidence" value="ECO:0007669"/>
    <property type="project" value="InterPro"/>
</dbReference>
<sequence>MSLHVQLSSVPLLPGQTYFRSLGTETTNENNTEESDLLKSLRNVFAPNQSSATAVRRLVGPSPVPGQGEEELSWNNRTVVWSVGGVPRRTWDFAHEKQDIQWTCWAWFHPDDVISAPNATPHQGSPLDDNPTFGPFFQFLQRQRMNPSHDEHEPESPTACRALVVFLRDIAKVLMRNGVEHTIHLPFLVRRAWEISPTGLLVQRAQDREELDEAALTGTPLLPTLFSLASPLDEFKIVGCARSILGGFSDGDTPPVVEPLPTVRLHPSDTVVYVSGGADADCERLLISHNNQKKRLTVWRYASRKPAMSLHGGGAKPRERAVNDRLDRIPLGQDDEDEEPLGRTTSRTMLPQINRSDLTSTMDRIHIGLAMGEGDEMAGVGDSSMRPHVWLQHVTQLDLAEHDSAHASEITIHPFDARHEYSNLAILLPSQTLQILSLTRQHSSLTSRHIGTYSVRSAAALSITRPGIKDLLIITSEGTIKILLWGLRELQVTVSVPPNLTKSLATTVAHKHKRVDSKSMDIVPPDVRLPVALHDPVGSSLTVEFDDGIKGRLSLDLSPHDYLVKLGFEALARAIPADEGWIVRKNWLEMRWGENPDADKTEFECFGEAICGVFLGELGKRANSRPASAWELLSTTRTHSRMRDERIFTTAGLALPEPDPTNSRFFDPVVQVEPKPTSPYLAPAMLALHLAAQTLATDVTKMNRLADIGALVLKLARRVRPDYVDYWSRICCDAPEAWRGCIGNGKYWQSHLHDERLIAPPDILSHLYTLLAVPHGRNSFPRLSELARTFQLTPALEYGKLDPTERVHLWNDVFNILCDPAVGDQRARAVAAVGLLSESENVVGAIARLPLGVGAPVREALRSCQLNPAAEMSAEGYALIERRDLAHMRSGKASGFTFGGEYEHRARMDTNDDARPTTDELSREAKTTAQGQARELNGTDLGLKGFTDVRFGMDRRLYEVEQMLNSSKTVIIKLKERPELSEHDQATENQQVAFFLAERTFSLSFGRGAYTFGSVPTVMTDVYTIPKIEVSVKIYPQNVTVSLEPNRIPPDCKQYADFHNGVAAALRISPSSGSVDSSWIAFNRPNELTAEHAGFLYGLGLTGHLRSMVTWHTFRYLTPKHELTSMGVLLGLAAAHMGSGDKATTKLLCVHIPALLPPRAAELNIPHATQTAAVSGIGLLFLGTRHRRMAEVMLSEIGRHSDGLDAEAYAVSSALAFGMIMVGAGTHATSPVDMEMLARLRVYIQGEPLGAPGDKPSFDVNITSPAATIALALMYLRTGREDIAQLLELPDTPMALYRIQPNLLVMRTLGRSLIMWDAIDPSIAWVHARLPQINAANGTNNSDPSLTESIELAHYHIISGACFAIGLKYAGTADEGAYGTIAYWFDLFTKHVTAPTVTYEAQVKRSAVRETLNVLSLALAMVMAGTGELTTLRRLRVAYGRYGPGFKFGSPMCTSLAIGLLFLGGGRYTLSSSNASIACLVAAFYPRMPLNSGDNRGHLQLLRHLWVLAAEPRCLVARDADTGETVYLPVKVKTAAQPPIVHHLMTPTLIPDVRALQSIRVDSPRYWPYYVDVAGVRAHRENILQHQTLFVKRRTGFLSYVEDPRGVRSIFVRAGAHVGDPSALDFPETAAPRSASAQADLQRFIVSFSNEPMFVAWADRLCRLPPDATRADIARTTYFHQALLECLTADKAQALQLHAGLHTLTQTGVHFQQSTLDSSHPNYLYAAQRVPLAGHHTAPGPRTLVFRDIRFARDFYSQLFQSFGGRVGEKSRVGLVKGSLLGAVAGAWDGVLREVDCNRDQDGVSDLTEAGYVGVSAHELRTAIMRYCRGEDIHPQGLRRSGWMQRERELLRAVGFYITRYSFPGPDTLRGIRILVEEERVALAQSRGAVKLETDDDRLEELKAREGILMLLAANAATGLHGYMPIQDEYHPRWTSDCWEAWGWKALSII</sequence>
<protein>
    <recommendedName>
        <fullName evidence="12">Anaphase-promoting complex subunit 1</fullName>
    </recommendedName>
</protein>
<feature type="compositionally biased region" description="Basic and acidic residues" evidence="6">
    <location>
        <begin position="910"/>
        <end position="926"/>
    </location>
</feature>
<evidence type="ECO:0000256" key="4">
    <source>
        <dbReference type="ARBA" id="ARBA00022776"/>
    </source>
</evidence>
<feature type="domain" description="Anaphase-promoting complex subunit 1 C-terminal" evidence="8">
    <location>
        <begin position="1644"/>
        <end position="1864"/>
    </location>
</feature>
<feature type="region of interest" description="Disordered" evidence="6">
    <location>
        <begin position="910"/>
        <end position="930"/>
    </location>
</feature>
<dbReference type="GO" id="GO:0051301">
    <property type="term" value="P:cell division"/>
    <property type="evidence" value="ECO:0007669"/>
    <property type="project" value="UniProtKB-KW"/>
</dbReference>
<keyword evidence="5" id="KW-0131">Cell cycle</keyword>
<dbReference type="EMBL" id="CAJNJQ010006212">
    <property type="protein sequence ID" value="CAE7223934.1"/>
    <property type="molecule type" value="Genomic_DNA"/>
</dbReference>
<dbReference type="InterPro" id="IPR049255">
    <property type="entry name" value="Apc1_N"/>
</dbReference>
<dbReference type="GO" id="GO:0060090">
    <property type="term" value="F:molecular adaptor activity"/>
    <property type="evidence" value="ECO:0007669"/>
    <property type="project" value="TreeGrafter"/>
</dbReference>
<dbReference type="InterPro" id="IPR011989">
    <property type="entry name" value="ARM-like"/>
</dbReference>
<accession>A0A8H3HZL4</accession>
<evidence type="ECO:0000313" key="11">
    <source>
        <dbReference type="Proteomes" id="UP000663827"/>
    </source>
</evidence>
<organism evidence="10 11">
    <name type="scientific">Rhizoctonia solani</name>
    <dbReference type="NCBI Taxonomy" id="456999"/>
    <lineage>
        <taxon>Eukaryota</taxon>
        <taxon>Fungi</taxon>
        <taxon>Dikarya</taxon>
        <taxon>Basidiomycota</taxon>
        <taxon>Agaricomycotina</taxon>
        <taxon>Agaricomycetes</taxon>
        <taxon>Cantharellales</taxon>
        <taxon>Ceratobasidiaceae</taxon>
        <taxon>Rhizoctonia</taxon>
    </lineage>
</organism>
<keyword evidence="4" id="KW-0498">Mitosis</keyword>